<proteinExistence type="predicted"/>
<sequence>MKKVFVRGEAVSRSTEYQAFSDMLNRCYRPATNSFKTHGARGIRVCVRWRDRQHGGMGTRIEAFARFFSDIGERPDGFTLERLDVMRNYTPRNCTWSTAKRQ</sequence>
<evidence type="ECO:0000313" key="1">
    <source>
        <dbReference type="EMBL" id="KKK88858.1"/>
    </source>
</evidence>
<gene>
    <name evidence="1" type="ORF">LCGC14_2738920</name>
</gene>
<reference evidence="1" key="1">
    <citation type="journal article" date="2015" name="Nature">
        <title>Complex archaea that bridge the gap between prokaryotes and eukaryotes.</title>
        <authorList>
            <person name="Spang A."/>
            <person name="Saw J.H."/>
            <person name="Jorgensen S.L."/>
            <person name="Zaremba-Niedzwiedzka K."/>
            <person name="Martijn J."/>
            <person name="Lind A.E."/>
            <person name="van Eijk R."/>
            <person name="Schleper C."/>
            <person name="Guy L."/>
            <person name="Ettema T.J."/>
        </authorList>
    </citation>
    <scope>NUCLEOTIDE SEQUENCE</scope>
</reference>
<protein>
    <submittedName>
        <fullName evidence="1">Uncharacterized protein</fullName>
    </submittedName>
</protein>
<dbReference type="AlphaFoldDB" id="A0A0F8Z543"/>
<organism evidence="1">
    <name type="scientific">marine sediment metagenome</name>
    <dbReference type="NCBI Taxonomy" id="412755"/>
    <lineage>
        <taxon>unclassified sequences</taxon>
        <taxon>metagenomes</taxon>
        <taxon>ecological metagenomes</taxon>
    </lineage>
</organism>
<comment type="caution">
    <text evidence="1">The sequence shown here is derived from an EMBL/GenBank/DDBJ whole genome shotgun (WGS) entry which is preliminary data.</text>
</comment>
<dbReference type="EMBL" id="LAZR01049773">
    <property type="protein sequence ID" value="KKK88858.1"/>
    <property type="molecule type" value="Genomic_DNA"/>
</dbReference>
<name>A0A0F8Z543_9ZZZZ</name>
<accession>A0A0F8Z543</accession>
<feature type="non-terminal residue" evidence="1">
    <location>
        <position position="102"/>
    </location>
</feature>